<feature type="domain" description="XdhC- CoxI" evidence="1">
    <location>
        <begin position="244"/>
        <end position="306"/>
    </location>
</feature>
<dbReference type="AlphaFoldDB" id="A0A4R3K7Q9"/>
<feature type="domain" description="XdhC Rossmann" evidence="2">
    <location>
        <begin position="73"/>
        <end position="214"/>
    </location>
</feature>
<dbReference type="RefSeq" id="WP_132549415.1">
    <property type="nucleotide sequence ID" value="NZ_SMAA01000008.1"/>
</dbReference>
<keyword evidence="4" id="KW-1185">Reference proteome</keyword>
<dbReference type="PANTHER" id="PTHR30388:SF6">
    <property type="entry name" value="XANTHINE DEHYDROGENASE SUBUNIT A-RELATED"/>
    <property type="match status" value="1"/>
</dbReference>
<evidence type="ECO:0000259" key="1">
    <source>
        <dbReference type="Pfam" id="PF02625"/>
    </source>
</evidence>
<dbReference type="Pfam" id="PF02625">
    <property type="entry name" value="XdhC_CoxI"/>
    <property type="match status" value="1"/>
</dbReference>
<dbReference type="InterPro" id="IPR036291">
    <property type="entry name" value="NAD(P)-bd_dom_sf"/>
</dbReference>
<evidence type="ECO:0000313" key="4">
    <source>
        <dbReference type="Proteomes" id="UP000295188"/>
    </source>
</evidence>
<dbReference type="Gene3D" id="3.40.50.720">
    <property type="entry name" value="NAD(P)-binding Rossmann-like Domain"/>
    <property type="match status" value="1"/>
</dbReference>
<sequence length="331" mass="36576">MKEIYKKILDLYKQKKTFYIVTALTPKIDEKFLAEYADVKKMGVDPDREKLPKVIVKDEKKYFIESINNTPTVVIAGGGHVALAIAKLAKFLEFDVVVIDDRAEFVTQERFPYAQRYAEDVETALQRDFGADAYYVIVTRGHKDDFRALNAVLAKKYYRYVGMIGSKQKVGITMKKLEAKGYPQQTLEQIHAPIGLSIGAITPEEIAVSILAEIIEVKSAFVGDRSQHNVFTALEKISTSQLKQNAAIATIIEKHGSSPRGVGSKMLVTEKGEVFGSIGGGAVEYAAQKKCAEISSTKTATLIEYDLGLQNTSKLGMICGGRIKVLIEPIN</sequence>
<protein>
    <submittedName>
        <fullName evidence="3">Xanthine dehydrogenase accessory factor</fullName>
    </submittedName>
</protein>
<dbReference type="InterPro" id="IPR027051">
    <property type="entry name" value="XdhC_Rossmann_dom"/>
</dbReference>
<reference evidence="3 4" key="1">
    <citation type="submission" date="2019-03" db="EMBL/GenBank/DDBJ databases">
        <title>Genomic Encyclopedia of Type Strains, Phase IV (KMG-IV): sequencing the most valuable type-strain genomes for metagenomic binning, comparative biology and taxonomic classification.</title>
        <authorList>
            <person name="Goeker M."/>
        </authorList>
    </citation>
    <scope>NUCLEOTIDE SEQUENCE [LARGE SCALE GENOMIC DNA]</scope>
    <source>
        <strain evidence="3 4">DSM 20467</strain>
    </source>
</reference>
<dbReference type="EMBL" id="SMAA01000008">
    <property type="protein sequence ID" value="TCS79006.1"/>
    <property type="molecule type" value="Genomic_DNA"/>
</dbReference>
<dbReference type="Proteomes" id="UP000295188">
    <property type="component" value="Unassembled WGS sequence"/>
</dbReference>
<dbReference type="Pfam" id="PF13478">
    <property type="entry name" value="XdhC_C"/>
    <property type="match status" value="1"/>
</dbReference>
<dbReference type="PANTHER" id="PTHR30388">
    <property type="entry name" value="ALDEHYDE OXIDOREDUCTASE MOLYBDENUM COFACTOR ASSEMBLY PROTEIN"/>
    <property type="match status" value="1"/>
</dbReference>
<organism evidence="3 4">
    <name type="scientific">Pectinatus cerevisiiphilus</name>
    <dbReference type="NCBI Taxonomy" id="86956"/>
    <lineage>
        <taxon>Bacteria</taxon>
        <taxon>Bacillati</taxon>
        <taxon>Bacillota</taxon>
        <taxon>Negativicutes</taxon>
        <taxon>Selenomonadales</taxon>
        <taxon>Selenomonadaceae</taxon>
        <taxon>Pectinatus</taxon>
    </lineage>
</organism>
<dbReference type="SUPFAM" id="SSF51735">
    <property type="entry name" value="NAD(P)-binding Rossmann-fold domains"/>
    <property type="match status" value="1"/>
</dbReference>
<dbReference type="InterPro" id="IPR003777">
    <property type="entry name" value="XdhC_CoxI"/>
</dbReference>
<proteinExistence type="predicted"/>
<accession>A0A4R3K7Q9</accession>
<dbReference type="OrthoDB" id="9773039at2"/>
<gene>
    <name evidence="3" type="ORF">EDC37_10865</name>
</gene>
<comment type="caution">
    <text evidence="3">The sequence shown here is derived from an EMBL/GenBank/DDBJ whole genome shotgun (WGS) entry which is preliminary data.</text>
</comment>
<evidence type="ECO:0000259" key="2">
    <source>
        <dbReference type="Pfam" id="PF13478"/>
    </source>
</evidence>
<name>A0A4R3K7Q9_9FIRM</name>
<evidence type="ECO:0000313" key="3">
    <source>
        <dbReference type="EMBL" id="TCS79006.1"/>
    </source>
</evidence>
<dbReference type="InterPro" id="IPR052698">
    <property type="entry name" value="MoCofactor_Util/Proc"/>
</dbReference>